<dbReference type="InterPro" id="IPR036388">
    <property type="entry name" value="WH-like_DNA-bd_sf"/>
</dbReference>
<name>A0A9D1USZ3_9MICC</name>
<dbReference type="PRINTS" id="PR00037">
    <property type="entry name" value="HTHLACR"/>
</dbReference>
<dbReference type="SUPFAM" id="SSF100950">
    <property type="entry name" value="NagB/RpiA/CoA transferase-like"/>
    <property type="match status" value="1"/>
</dbReference>
<dbReference type="PANTHER" id="PTHR30363:SF58">
    <property type="entry name" value="REGULATORY PROTEIN, DEOR FAMILY"/>
    <property type="match status" value="1"/>
</dbReference>
<dbReference type="PROSITE" id="PS51000">
    <property type="entry name" value="HTH_DEOR_2"/>
    <property type="match status" value="1"/>
</dbReference>
<dbReference type="SUPFAM" id="SSF46785">
    <property type="entry name" value="Winged helix' DNA-binding domain"/>
    <property type="match status" value="1"/>
</dbReference>
<gene>
    <name evidence="5" type="ORF">H9871_06715</name>
</gene>
<dbReference type="Gene3D" id="1.10.10.10">
    <property type="entry name" value="Winged helix-like DNA-binding domain superfamily/Winged helix DNA-binding domain"/>
    <property type="match status" value="1"/>
</dbReference>
<protein>
    <submittedName>
        <fullName evidence="5">DeoR/GlpR family DNA-binding transcription regulator</fullName>
    </submittedName>
</protein>
<reference evidence="5" key="1">
    <citation type="journal article" date="2021" name="PeerJ">
        <title>Extensive microbial diversity within the chicken gut microbiome revealed by metagenomics and culture.</title>
        <authorList>
            <person name="Gilroy R."/>
            <person name="Ravi A."/>
            <person name="Getino M."/>
            <person name="Pursley I."/>
            <person name="Horton D.L."/>
            <person name="Alikhan N.F."/>
            <person name="Baker D."/>
            <person name="Gharbi K."/>
            <person name="Hall N."/>
            <person name="Watson M."/>
            <person name="Adriaenssens E.M."/>
            <person name="Foster-Nyarko E."/>
            <person name="Jarju S."/>
            <person name="Secka A."/>
            <person name="Antonio M."/>
            <person name="Oren A."/>
            <person name="Chaudhuri R.R."/>
            <person name="La Ragione R."/>
            <person name="Hildebrand F."/>
            <person name="Pallen M.J."/>
        </authorList>
    </citation>
    <scope>NUCLEOTIDE SEQUENCE</scope>
    <source>
        <strain evidence="5">ChiHejej3B27-3195</strain>
    </source>
</reference>
<evidence type="ECO:0000313" key="5">
    <source>
        <dbReference type="EMBL" id="HIW99819.1"/>
    </source>
</evidence>
<dbReference type="AlphaFoldDB" id="A0A9D1USZ3"/>
<dbReference type="SMART" id="SM01134">
    <property type="entry name" value="DeoRC"/>
    <property type="match status" value="1"/>
</dbReference>
<dbReference type="GO" id="GO:0003700">
    <property type="term" value="F:DNA-binding transcription factor activity"/>
    <property type="evidence" value="ECO:0007669"/>
    <property type="project" value="InterPro"/>
</dbReference>
<dbReference type="InterPro" id="IPR036390">
    <property type="entry name" value="WH_DNA-bd_sf"/>
</dbReference>
<feature type="domain" description="HTH deoR-type" evidence="4">
    <location>
        <begin position="3"/>
        <end position="58"/>
    </location>
</feature>
<dbReference type="InterPro" id="IPR001034">
    <property type="entry name" value="DeoR_HTH"/>
</dbReference>
<dbReference type="Pfam" id="PF08220">
    <property type="entry name" value="HTH_DeoR"/>
    <property type="match status" value="1"/>
</dbReference>
<comment type="caution">
    <text evidence="5">The sequence shown here is derived from an EMBL/GenBank/DDBJ whole genome shotgun (WGS) entry which is preliminary data.</text>
</comment>
<keyword evidence="3" id="KW-0804">Transcription</keyword>
<evidence type="ECO:0000256" key="1">
    <source>
        <dbReference type="ARBA" id="ARBA00023015"/>
    </source>
</evidence>
<dbReference type="InterPro" id="IPR018356">
    <property type="entry name" value="Tscrpt_reg_HTH_DeoR_CS"/>
</dbReference>
<dbReference type="PROSITE" id="PS00894">
    <property type="entry name" value="HTH_DEOR_1"/>
    <property type="match status" value="1"/>
</dbReference>
<evidence type="ECO:0000313" key="6">
    <source>
        <dbReference type="Proteomes" id="UP000824151"/>
    </source>
</evidence>
<accession>A0A9D1USZ3</accession>
<dbReference type="GO" id="GO:0003677">
    <property type="term" value="F:DNA binding"/>
    <property type="evidence" value="ECO:0007669"/>
    <property type="project" value="UniProtKB-KW"/>
</dbReference>
<evidence type="ECO:0000256" key="3">
    <source>
        <dbReference type="ARBA" id="ARBA00023163"/>
    </source>
</evidence>
<dbReference type="SMART" id="SM00420">
    <property type="entry name" value="HTH_DEOR"/>
    <property type="match status" value="1"/>
</dbReference>
<evidence type="ECO:0000256" key="2">
    <source>
        <dbReference type="ARBA" id="ARBA00023125"/>
    </source>
</evidence>
<keyword evidence="1" id="KW-0805">Transcription regulation</keyword>
<dbReference type="InterPro" id="IPR050313">
    <property type="entry name" value="Carb_Metab_HTH_regulators"/>
</dbReference>
<dbReference type="Pfam" id="PF00455">
    <property type="entry name" value="DeoRC"/>
    <property type="match status" value="1"/>
</dbReference>
<evidence type="ECO:0000259" key="4">
    <source>
        <dbReference type="PROSITE" id="PS51000"/>
    </source>
</evidence>
<reference evidence="5" key="2">
    <citation type="submission" date="2021-04" db="EMBL/GenBank/DDBJ databases">
        <authorList>
            <person name="Gilroy R."/>
        </authorList>
    </citation>
    <scope>NUCLEOTIDE SEQUENCE</scope>
    <source>
        <strain evidence="5">ChiHejej3B27-3195</strain>
    </source>
</reference>
<dbReference type="InterPro" id="IPR014036">
    <property type="entry name" value="DeoR-like_C"/>
</dbReference>
<organism evidence="5 6">
    <name type="scientific">Candidatus Nesterenkonia stercoripullorum</name>
    <dbReference type="NCBI Taxonomy" id="2838701"/>
    <lineage>
        <taxon>Bacteria</taxon>
        <taxon>Bacillati</taxon>
        <taxon>Actinomycetota</taxon>
        <taxon>Actinomycetes</taxon>
        <taxon>Micrococcales</taxon>
        <taxon>Micrococcaceae</taxon>
        <taxon>Nesterenkonia</taxon>
    </lineage>
</organism>
<keyword evidence="2 5" id="KW-0238">DNA-binding</keyword>
<dbReference type="EMBL" id="DXGD01000247">
    <property type="protein sequence ID" value="HIW99819.1"/>
    <property type="molecule type" value="Genomic_DNA"/>
</dbReference>
<dbReference type="Proteomes" id="UP000824151">
    <property type="component" value="Unassembled WGS sequence"/>
</dbReference>
<dbReference type="PANTHER" id="PTHR30363">
    <property type="entry name" value="HTH-TYPE TRANSCRIPTIONAL REGULATOR SRLR-RELATED"/>
    <property type="match status" value="1"/>
</dbReference>
<dbReference type="InterPro" id="IPR037171">
    <property type="entry name" value="NagB/RpiA_transferase-like"/>
</dbReference>
<sequence>MIPDQRRQKLLKALRGAGALSVKELCELLGVSHMTVRRDIATLESEGLAQSVTGGVRLLQSIRSEPTYYDKSATNLPAKRAMAALVAEMITNGQTVFLDAGTSLGQLAPHLAETEDLTVVTNDLTTAVQLSDLGNIQIFQVGGHIDLRNRSCVGSFAAEMLSHFNFDLALISTSSWDVEHGVTTPSEFKVGVKRTAMARASRRILVAGSEKFGLVGTFSVAEVADFDAIITDSELTDDDAQRLREAGPDLLRAGE</sequence>
<proteinExistence type="predicted"/>